<feature type="region of interest" description="Disordered" evidence="4">
    <location>
        <begin position="1"/>
        <end position="40"/>
    </location>
</feature>
<dbReference type="GO" id="GO:0070403">
    <property type="term" value="F:NAD+ binding"/>
    <property type="evidence" value="ECO:0007669"/>
    <property type="project" value="InterPro"/>
</dbReference>
<dbReference type="InterPro" id="IPR050134">
    <property type="entry name" value="NAD-dep_sirtuin_deacylases"/>
</dbReference>
<dbReference type="InterPro" id="IPR003000">
    <property type="entry name" value="Sirtuin"/>
</dbReference>
<sequence length="390" mass="43712">MECEGLMSKSSSSNESVRTNRKRTLPSSFQNGIRRSKRGSNSLASLARIIMNCPDTHTNDDLGPENRQSTQNHNSNVVLFITGAGLSAESGIPTFRGGSNAIWSQSLWSHATREAFRLDPLGWYNDFWLCNFPTHYDGYFANDGHEALAELCELKDANVRVVTQNVDGLHRRTKCKWNCDEKLVEAHGRIGLYKCIPDTDTDSEDEREDDENRPVKLGRRENSSQVRVDCVYAKEMSIEANSLIPKHVRKTLLCEGPPNNSNVRLIRDKSGEITEESPEIDTPPRCPGCRKFCLPQALLFDEGYHSHDFYQFEKVESWIANASVIVFVGTSFSVAITDVALKHARDTHIPVYNFNLSSLTSKSKVNVTNVIGSAAMTLRMLVECCKSLSK</sequence>
<dbReference type="Pfam" id="PF02146">
    <property type="entry name" value="SIR2"/>
    <property type="match status" value="1"/>
</dbReference>
<dbReference type="GO" id="GO:0005634">
    <property type="term" value="C:nucleus"/>
    <property type="evidence" value="ECO:0007669"/>
    <property type="project" value="TreeGrafter"/>
</dbReference>
<keyword evidence="1" id="KW-0808">Transferase</keyword>
<organism evidence="6">
    <name type="scientific">Corethron hystrix</name>
    <dbReference type="NCBI Taxonomy" id="216773"/>
    <lineage>
        <taxon>Eukaryota</taxon>
        <taxon>Sar</taxon>
        <taxon>Stramenopiles</taxon>
        <taxon>Ochrophyta</taxon>
        <taxon>Bacillariophyta</taxon>
        <taxon>Coscinodiscophyceae</taxon>
        <taxon>Corethrophycidae</taxon>
        <taxon>Corethrales</taxon>
        <taxon>Corethraceae</taxon>
        <taxon>Corethron</taxon>
    </lineage>
</organism>
<dbReference type="EMBL" id="HBFR01016516">
    <property type="protein sequence ID" value="CAD8884862.1"/>
    <property type="molecule type" value="Transcribed_RNA"/>
</dbReference>
<evidence type="ECO:0000256" key="3">
    <source>
        <dbReference type="PROSITE-ProRule" id="PRU00236"/>
    </source>
</evidence>
<dbReference type="SUPFAM" id="SSF52467">
    <property type="entry name" value="DHS-like NAD/FAD-binding domain"/>
    <property type="match status" value="1"/>
</dbReference>
<evidence type="ECO:0000259" key="5">
    <source>
        <dbReference type="PROSITE" id="PS50305"/>
    </source>
</evidence>
<dbReference type="Gene3D" id="3.30.1600.10">
    <property type="entry name" value="SIR2/SIRT2 'Small Domain"/>
    <property type="match status" value="2"/>
</dbReference>
<dbReference type="Gene3D" id="3.40.50.1220">
    <property type="entry name" value="TPP-binding domain"/>
    <property type="match status" value="2"/>
</dbReference>
<reference evidence="6" key="1">
    <citation type="submission" date="2021-01" db="EMBL/GenBank/DDBJ databases">
        <authorList>
            <person name="Corre E."/>
            <person name="Pelletier E."/>
            <person name="Niang G."/>
            <person name="Scheremetjew M."/>
            <person name="Finn R."/>
            <person name="Kale V."/>
            <person name="Holt S."/>
            <person name="Cochrane G."/>
            <person name="Meng A."/>
            <person name="Brown T."/>
            <person name="Cohen L."/>
        </authorList>
    </citation>
    <scope>NUCLEOTIDE SEQUENCE</scope>
    <source>
        <strain evidence="6">308</strain>
    </source>
</reference>
<dbReference type="GO" id="GO:0017136">
    <property type="term" value="F:histone deacetylase activity, NAD-dependent"/>
    <property type="evidence" value="ECO:0007669"/>
    <property type="project" value="TreeGrafter"/>
</dbReference>
<evidence type="ECO:0000313" key="6">
    <source>
        <dbReference type="EMBL" id="CAD8884862.1"/>
    </source>
</evidence>
<gene>
    <name evidence="6" type="ORF">CHYS00102_LOCUS12059</name>
</gene>
<dbReference type="PANTHER" id="PTHR11085:SF10">
    <property type="entry name" value="NAD-DEPENDENT PROTEIN DEACYLASE SIRTUIN-5, MITOCHONDRIAL-RELATED"/>
    <property type="match status" value="1"/>
</dbReference>
<feature type="compositionally biased region" description="Polar residues" evidence="4">
    <location>
        <begin position="25"/>
        <end position="40"/>
    </location>
</feature>
<dbReference type="InterPro" id="IPR026590">
    <property type="entry name" value="Ssirtuin_cat_dom"/>
</dbReference>
<feature type="compositionally biased region" description="Polar residues" evidence="4">
    <location>
        <begin position="8"/>
        <end position="17"/>
    </location>
</feature>
<proteinExistence type="predicted"/>
<keyword evidence="2" id="KW-0520">NAD</keyword>
<name>A0A7S1FR81_9STRA</name>
<comment type="caution">
    <text evidence="3">Lacks conserved residue(s) required for the propagation of feature annotation.</text>
</comment>
<accession>A0A7S1FR81</accession>
<dbReference type="PANTHER" id="PTHR11085">
    <property type="entry name" value="NAD-DEPENDENT PROTEIN DEACYLASE SIRTUIN-5, MITOCHONDRIAL-RELATED"/>
    <property type="match status" value="1"/>
</dbReference>
<dbReference type="PROSITE" id="PS50305">
    <property type="entry name" value="SIRTUIN"/>
    <property type="match status" value="1"/>
</dbReference>
<evidence type="ECO:0000256" key="1">
    <source>
        <dbReference type="ARBA" id="ARBA00022679"/>
    </source>
</evidence>
<dbReference type="InterPro" id="IPR026591">
    <property type="entry name" value="Sirtuin_cat_small_dom_sf"/>
</dbReference>
<dbReference type="InterPro" id="IPR029035">
    <property type="entry name" value="DHS-like_NAD/FAD-binding_dom"/>
</dbReference>
<protein>
    <recommendedName>
        <fullName evidence="5">Deacetylase sirtuin-type domain-containing protein</fullName>
    </recommendedName>
</protein>
<dbReference type="AlphaFoldDB" id="A0A7S1FR81"/>
<feature type="domain" description="Deacetylase sirtuin-type" evidence="5">
    <location>
        <begin position="57"/>
        <end position="388"/>
    </location>
</feature>
<evidence type="ECO:0000256" key="4">
    <source>
        <dbReference type="SAM" id="MobiDB-lite"/>
    </source>
</evidence>
<evidence type="ECO:0000256" key="2">
    <source>
        <dbReference type="ARBA" id="ARBA00023027"/>
    </source>
</evidence>